<protein>
    <submittedName>
        <fullName evidence="1">Uncharacterized protein</fullName>
    </submittedName>
</protein>
<dbReference type="Proteomes" id="UP001345963">
    <property type="component" value="Unassembled WGS sequence"/>
</dbReference>
<dbReference type="EMBL" id="JAHUTI010051645">
    <property type="protein sequence ID" value="MED6249245.1"/>
    <property type="molecule type" value="Genomic_DNA"/>
</dbReference>
<evidence type="ECO:0000313" key="2">
    <source>
        <dbReference type="Proteomes" id="UP001345963"/>
    </source>
</evidence>
<name>A0ABU7BGQ6_9TELE</name>
<proteinExistence type="predicted"/>
<evidence type="ECO:0000313" key="1">
    <source>
        <dbReference type="EMBL" id="MED6249245.1"/>
    </source>
</evidence>
<keyword evidence="2" id="KW-1185">Reference proteome</keyword>
<accession>A0ABU7BGQ6</accession>
<organism evidence="1 2">
    <name type="scientific">Ataeniobius toweri</name>
    <dbReference type="NCBI Taxonomy" id="208326"/>
    <lineage>
        <taxon>Eukaryota</taxon>
        <taxon>Metazoa</taxon>
        <taxon>Chordata</taxon>
        <taxon>Craniata</taxon>
        <taxon>Vertebrata</taxon>
        <taxon>Euteleostomi</taxon>
        <taxon>Actinopterygii</taxon>
        <taxon>Neopterygii</taxon>
        <taxon>Teleostei</taxon>
        <taxon>Neoteleostei</taxon>
        <taxon>Acanthomorphata</taxon>
        <taxon>Ovalentaria</taxon>
        <taxon>Atherinomorphae</taxon>
        <taxon>Cyprinodontiformes</taxon>
        <taxon>Goodeidae</taxon>
        <taxon>Ataeniobius</taxon>
    </lineage>
</organism>
<sequence length="66" mass="7552">MLSLGELTPGVAIVLLNHLLDYRTPNLLRSPPWLSNNLRPKNPRSLCSYPWLPDQGTHELKSELFK</sequence>
<reference evidence="1 2" key="1">
    <citation type="submission" date="2021-07" db="EMBL/GenBank/DDBJ databases">
        <authorList>
            <person name="Palmer J.M."/>
        </authorList>
    </citation>
    <scope>NUCLEOTIDE SEQUENCE [LARGE SCALE GENOMIC DNA]</scope>
    <source>
        <strain evidence="1 2">AT_MEX2019</strain>
        <tissue evidence="1">Muscle</tissue>
    </source>
</reference>
<gene>
    <name evidence="1" type="ORF">ATANTOWER_011374</name>
</gene>
<comment type="caution">
    <text evidence="1">The sequence shown here is derived from an EMBL/GenBank/DDBJ whole genome shotgun (WGS) entry which is preliminary data.</text>
</comment>